<dbReference type="NCBIfam" id="TIGR02964">
    <property type="entry name" value="xanthine_xdhC"/>
    <property type="match status" value="1"/>
</dbReference>
<dbReference type="Pfam" id="PF13478">
    <property type="entry name" value="XdhC_C"/>
    <property type="match status" value="1"/>
</dbReference>
<organism evidence="3 4">
    <name type="scientific">Ornithinimicrobium faecis</name>
    <dbReference type="NCBI Taxonomy" id="2934158"/>
    <lineage>
        <taxon>Bacteria</taxon>
        <taxon>Bacillati</taxon>
        <taxon>Actinomycetota</taxon>
        <taxon>Actinomycetes</taxon>
        <taxon>Micrococcales</taxon>
        <taxon>Ornithinimicrobiaceae</taxon>
        <taxon>Ornithinimicrobium</taxon>
    </lineage>
</organism>
<evidence type="ECO:0000259" key="1">
    <source>
        <dbReference type="Pfam" id="PF02625"/>
    </source>
</evidence>
<protein>
    <submittedName>
        <fullName evidence="3">Xanthine dehydrogenase accessory protein XdhC</fullName>
    </submittedName>
</protein>
<dbReference type="Proteomes" id="UP001056455">
    <property type="component" value="Chromosome"/>
</dbReference>
<feature type="domain" description="XdhC Rossmann" evidence="2">
    <location>
        <begin position="109"/>
        <end position="257"/>
    </location>
</feature>
<keyword evidence="4" id="KW-1185">Reference proteome</keyword>
<gene>
    <name evidence="3" type="primary">xdhC</name>
    <name evidence="3" type="ORF">NF556_05015</name>
</gene>
<dbReference type="InterPro" id="IPR027051">
    <property type="entry name" value="XdhC_Rossmann_dom"/>
</dbReference>
<dbReference type="SUPFAM" id="SSF51735">
    <property type="entry name" value="NAD(P)-binding Rossmann-fold domains"/>
    <property type="match status" value="1"/>
</dbReference>
<evidence type="ECO:0000313" key="3">
    <source>
        <dbReference type="EMBL" id="USQ81012.1"/>
    </source>
</evidence>
<name>A0ABY4YY33_9MICO</name>
<dbReference type="EMBL" id="CP099489">
    <property type="protein sequence ID" value="USQ81012.1"/>
    <property type="molecule type" value="Genomic_DNA"/>
</dbReference>
<dbReference type="RefSeq" id="WP_252594396.1">
    <property type="nucleotide sequence ID" value="NZ_CP099489.1"/>
</dbReference>
<dbReference type="Pfam" id="PF02625">
    <property type="entry name" value="XdhC_CoxI"/>
    <property type="match status" value="1"/>
</dbReference>
<dbReference type="InterPro" id="IPR052698">
    <property type="entry name" value="MoCofactor_Util/Proc"/>
</dbReference>
<dbReference type="Gene3D" id="3.40.50.720">
    <property type="entry name" value="NAD(P)-binding Rossmann-like Domain"/>
    <property type="match status" value="1"/>
</dbReference>
<feature type="domain" description="XdhC- CoxI" evidence="1">
    <location>
        <begin position="11"/>
        <end position="71"/>
    </location>
</feature>
<evidence type="ECO:0000259" key="2">
    <source>
        <dbReference type="Pfam" id="PF13478"/>
    </source>
</evidence>
<sequence length="280" mass="29195">MDWLRALAHLREDGRSAVLVTVTAVRGHAPREAGAKMVVAAEETWDSIGGGNLEASAVARARELLAAGTTGPERTDLSLHEHAPTTYGRQCCGGEVSLLFEPLPARPVVAVFGLGHVGAELGRILSRLPLVVHLVDSRRGQVEALNALGVRDGLADVQITHAPVPEVVLADLPAHAHVLVMTHDHAEDLVLCEAALRRGDLGSVGVIGSSAKWQRFRKRLLEAGHTEAAISTLTSPIGLPDLPGKQPAVIAISVAAALVGTLQLDAAPAAAMDSPADLRG</sequence>
<evidence type="ECO:0000313" key="4">
    <source>
        <dbReference type="Proteomes" id="UP001056455"/>
    </source>
</evidence>
<dbReference type="InterPro" id="IPR014308">
    <property type="entry name" value="Xanthine_DH_XdhC"/>
</dbReference>
<accession>A0ABY4YY33</accession>
<reference evidence="3" key="1">
    <citation type="submission" date="2022-06" db="EMBL/GenBank/DDBJ databases">
        <title>Ornithinimicrobium HY1793.</title>
        <authorList>
            <person name="Huang Y."/>
        </authorList>
    </citation>
    <scope>NUCLEOTIDE SEQUENCE</scope>
    <source>
        <strain evidence="3">HY1793</strain>
    </source>
</reference>
<dbReference type="PANTHER" id="PTHR30388:SF6">
    <property type="entry name" value="XANTHINE DEHYDROGENASE SUBUNIT A-RELATED"/>
    <property type="match status" value="1"/>
</dbReference>
<dbReference type="InterPro" id="IPR036291">
    <property type="entry name" value="NAD(P)-bd_dom_sf"/>
</dbReference>
<dbReference type="InterPro" id="IPR003777">
    <property type="entry name" value="XdhC_CoxI"/>
</dbReference>
<dbReference type="PANTHER" id="PTHR30388">
    <property type="entry name" value="ALDEHYDE OXIDOREDUCTASE MOLYBDENUM COFACTOR ASSEMBLY PROTEIN"/>
    <property type="match status" value="1"/>
</dbReference>
<proteinExistence type="predicted"/>